<protein>
    <submittedName>
        <fullName evidence="1">Uncharacterized protein</fullName>
    </submittedName>
</protein>
<accession>A0AAV7QWG9</accession>
<organism evidence="1 2">
    <name type="scientific">Pleurodeles waltl</name>
    <name type="common">Iberian ribbed newt</name>
    <dbReference type="NCBI Taxonomy" id="8319"/>
    <lineage>
        <taxon>Eukaryota</taxon>
        <taxon>Metazoa</taxon>
        <taxon>Chordata</taxon>
        <taxon>Craniata</taxon>
        <taxon>Vertebrata</taxon>
        <taxon>Euteleostomi</taxon>
        <taxon>Amphibia</taxon>
        <taxon>Batrachia</taxon>
        <taxon>Caudata</taxon>
        <taxon>Salamandroidea</taxon>
        <taxon>Salamandridae</taxon>
        <taxon>Pleurodelinae</taxon>
        <taxon>Pleurodeles</taxon>
    </lineage>
</organism>
<sequence length="147" mass="15704">MKRRDADREIEVSLRGRSRTRGVTSVVVGGQKATRLVPGDCILKSGSLEVLQGEGPEGNALQFRSGRVERPKRQGGAALNARAGAVKGRGLGGGGDLSGRKVGQFVGEGLDNTKKRIRKGENRGEGDGDSLINLIYLRHIRRGFQAV</sequence>
<proteinExistence type="predicted"/>
<dbReference type="AlphaFoldDB" id="A0AAV7QWG9"/>
<dbReference type="EMBL" id="JANPWB010000010">
    <property type="protein sequence ID" value="KAJ1144413.1"/>
    <property type="molecule type" value="Genomic_DNA"/>
</dbReference>
<reference evidence="1" key="1">
    <citation type="journal article" date="2022" name="bioRxiv">
        <title>Sequencing and chromosome-scale assembly of the giantPleurodeles waltlgenome.</title>
        <authorList>
            <person name="Brown T."/>
            <person name="Elewa A."/>
            <person name="Iarovenko S."/>
            <person name="Subramanian E."/>
            <person name="Araus A.J."/>
            <person name="Petzold A."/>
            <person name="Susuki M."/>
            <person name="Suzuki K.-i.T."/>
            <person name="Hayashi T."/>
            <person name="Toyoda A."/>
            <person name="Oliveira C."/>
            <person name="Osipova E."/>
            <person name="Leigh N.D."/>
            <person name="Simon A."/>
            <person name="Yun M.H."/>
        </authorList>
    </citation>
    <scope>NUCLEOTIDE SEQUENCE</scope>
    <source>
        <strain evidence="1">20211129_DDA</strain>
        <tissue evidence="1">Liver</tissue>
    </source>
</reference>
<evidence type="ECO:0000313" key="1">
    <source>
        <dbReference type="EMBL" id="KAJ1144413.1"/>
    </source>
</evidence>
<gene>
    <name evidence="1" type="ORF">NDU88_010712</name>
</gene>
<keyword evidence="2" id="KW-1185">Reference proteome</keyword>
<dbReference type="Proteomes" id="UP001066276">
    <property type="component" value="Chromosome 6"/>
</dbReference>
<comment type="caution">
    <text evidence="1">The sequence shown here is derived from an EMBL/GenBank/DDBJ whole genome shotgun (WGS) entry which is preliminary data.</text>
</comment>
<evidence type="ECO:0000313" key="2">
    <source>
        <dbReference type="Proteomes" id="UP001066276"/>
    </source>
</evidence>
<name>A0AAV7QWG9_PLEWA</name>